<name>A0A7J6FQ25_CANSA</name>
<evidence type="ECO:0000313" key="1">
    <source>
        <dbReference type="EMBL" id="KAF4372814.1"/>
    </source>
</evidence>
<keyword evidence="2" id="KW-1185">Reference proteome</keyword>
<organism evidence="1 2">
    <name type="scientific">Cannabis sativa</name>
    <name type="common">Hemp</name>
    <name type="synonym">Marijuana</name>
    <dbReference type="NCBI Taxonomy" id="3483"/>
    <lineage>
        <taxon>Eukaryota</taxon>
        <taxon>Viridiplantae</taxon>
        <taxon>Streptophyta</taxon>
        <taxon>Embryophyta</taxon>
        <taxon>Tracheophyta</taxon>
        <taxon>Spermatophyta</taxon>
        <taxon>Magnoliopsida</taxon>
        <taxon>eudicotyledons</taxon>
        <taxon>Gunneridae</taxon>
        <taxon>Pentapetalae</taxon>
        <taxon>rosids</taxon>
        <taxon>fabids</taxon>
        <taxon>Rosales</taxon>
        <taxon>Cannabaceae</taxon>
        <taxon>Cannabis</taxon>
    </lineage>
</organism>
<reference evidence="1 2" key="1">
    <citation type="journal article" date="2020" name="bioRxiv">
        <title>Sequence and annotation of 42 cannabis genomes reveals extensive copy number variation in cannabinoid synthesis and pathogen resistance genes.</title>
        <authorList>
            <person name="Mckernan K.J."/>
            <person name="Helbert Y."/>
            <person name="Kane L.T."/>
            <person name="Ebling H."/>
            <person name="Zhang L."/>
            <person name="Liu B."/>
            <person name="Eaton Z."/>
            <person name="Mclaughlin S."/>
            <person name="Kingan S."/>
            <person name="Baybayan P."/>
            <person name="Concepcion G."/>
            <person name="Jordan M."/>
            <person name="Riva A."/>
            <person name="Barbazuk W."/>
            <person name="Harkins T."/>
        </authorList>
    </citation>
    <scope>NUCLEOTIDE SEQUENCE [LARGE SCALE GENOMIC DNA]</scope>
    <source>
        <strain evidence="2">cv. Jamaican Lion 4</strain>
        <tissue evidence="1">Leaf</tissue>
    </source>
</reference>
<evidence type="ECO:0000313" key="2">
    <source>
        <dbReference type="Proteomes" id="UP000583929"/>
    </source>
</evidence>
<sequence length="27" mass="2998">MASIPLPIEISNRLQSPKIAAPVWFFA</sequence>
<gene>
    <name evidence="1" type="ORF">G4B88_028789</name>
</gene>
<dbReference type="AlphaFoldDB" id="A0A7J6FQ25"/>
<comment type="caution">
    <text evidence="1">The sequence shown here is derived from an EMBL/GenBank/DDBJ whole genome shotgun (WGS) entry which is preliminary data.</text>
</comment>
<dbReference type="EMBL" id="JAATIQ010000184">
    <property type="protein sequence ID" value="KAF4372814.1"/>
    <property type="molecule type" value="Genomic_DNA"/>
</dbReference>
<protein>
    <submittedName>
        <fullName evidence="1">Uncharacterized protein</fullName>
    </submittedName>
</protein>
<accession>A0A7J6FQ25</accession>
<dbReference type="Proteomes" id="UP000583929">
    <property type="component" value="Unassembled WGS sequence"/>
</dbReference>
<proteinExistence type="predicted"/>